<dbReference type="AlphaFoldDB" id="W7LCV4"/>
<dbReference type="GO" id="GO:0008233">
    <property type="term" value="F:peptidase activity"/>
    <property type="evidence" value="ECO:0007669"/>
    <property type="project" value="UniProtKB-KW"/>
</dbReference>
<proteinExistence type="predicted"/>
<dbReference type="EMBL" id="APVL01000001">
    <property type="protein sequence ID" value="EWG13052.1"/>
    <property type="molecule type" value="Genomic_DNA"/>
</dbReference>
<dbReference type="Pfam" id="PF10026">
    <property type="entry name" value="DUF2268"/>
    <property type="match status" value="1"/>
</dbReference>
<gene>
    <name evidence="2" type="ORF">PBF_01475</name>
</gene>
<evidence type="ECO:0000313" key="2">
    <source>
        <dbReference type="EMBL" id="EWG13052.1"/>
    </source>
</evidence>
<accession>W7LCV4</accession>
<evidence type="ECO:0000313" key="3">
    <source>
        <dbReference type="Proteomes" id="UP000019270"/>
    </source>
</evidence>
<dbReference type="eggNOG" id="COG5504">
    <property type="taxonomic scope" value="Bacteria"/>
</dbReference>
<keyword evidence="2" id="KW-0645">Protease</keyword>
<comment type="caution">
    <text evidence="2">The sequence shown here is derived from an EMBL/GenBank/DDBJ whole genome shotgun (WGS) entry which is preliminary data.</text>
</comment>
<dbReference type="Proteomes" id="UP000019270">
    <property type="component" value="Unassembled WGS sequence"/>
</dbReference>
<sequence>MGFTLNQITPARLLANRLDMKRFLQAEFSPLIGRKAWMQNWEQLAKRFQLFKFEALSDTEALEYSWDPDEIAAIADETCKEAERHLHFKSLSITIVPSLPFPWFQNIDQTLWTNGYTLGPDTIFLAIPPRPDPDFLKHMLAHELHHASPENPVYNLTLETFTLTDWYKMEGCAEYFSLSLYRDKRWWKASFTEEVQHHYLEIARQNQHTADDVLKSKICFGDKEMGIPIFSGYSFAYKYSKALRRAGKNHMLSGFISYRSG</sequence>
<keyword evidence="2" id="KW-0378">Hydrolase</keyword>
<dbReference type="RefSeq" id="WP_235192178.1">
    <property type="nucleotide sequence ID" value="NZ_APVL01000001.1"/>
</dbReference>
<feature type="domain" description="DUF2268" evidence="1">
    <location>
        <begin position="114"/>
        <end position="242"/>
    </location>
</feature>
<organism evidence="2 3">
    <name type="scientific">Cytobacillus firmus DS1</name>
    <dbReference type="NCBI Taxonomy" id="1307436"/>
    <lineage>
        <taxon>Bacteria</taxon>
        <taxon>Bacillati</taxon>
        <taxon>Bacillota</taxon>
        <taxon>Bacilli</taxon>
        <taxon>Bacillales</taxon>
        <taxon>Bacillaceae</taxon>
        <taxon>Cytobacillus</taxon>
    </lineage>
</organism>
<dbReference type="PATRIC" id="fig|1307436.3.peg.328"/>
<name>W7LCV4_CYTFI</name>
<protein>
    <submittedName>
        <fullName evidence="2">Zn-dependent protease</fullName>
    </submittedName>
</protein>
<dbReference type="GO" id="GO:0006508">
    <property type="term" value="P:proteolysis"/>
    <property type="evidence" value="ECO:0007669"/>
    <property type="project" value="UniProtKB-KW"/>
</dbReference>
<evidence type="ECO:0000259" key="1">
    <source>
        <dbReference type="Pfam" id="PF10026"/>
    </source>
</evidence>
<dbReference type="InterPro" id="IPR018728">
    <property type="entry name" value="DUF2268"/>
</dbReference>
<reference evidence="2 3" key="2">
    <citation type="journal article" date="2016" name="Sci. Rep.">
        <title>A novel serine protease, Sep1, from Bacillus firmus DS-1 has nematicidal activity and degrades multiple intestinal-associated nematode proteins.</title>
        <authorList>
            <person name="Geng C."/>
            <person name="Nie X."/>
            <person name="Tang Z."/>
            <person name="Zhang Y."/>
            <person name="Lin J."/>
            <person name="Sun M."/>
            <person name="Peng D."/>
        </authorList>
    </citation>
    <scope>NUCLEOTIDE SEQUENCE [LARGE SCALE GENOMIC DNA]</scope>
    <source>
        <strain evidence="2 3">DS1</strain>
    </source>
</reference>
<reference evidence="3" key="1">
    <citation type="submission" date="2013-03" db="EMBL/GenBank/DDBJ databases">
        <title>Draft genome sequence of Bacillus firmus DS1.</title>
        <authorList>
            <person name="Peng D."/>
            <person name="Zhu L."/>
            <person name="Sun M."/>
        </authorList>
    </citation>
    <scope>NUCLEOTIDE SEQUENCE [LARGE SCALE GENOMIC DNA]</scope>
    <source>
        <strain evidence="3">DS1</strain>
    </source>
</reference>